<dbReference type="GO" id="GO:0003917">
    <property type="term" value="F:DNA topoisomerase type I (single strand cut, ATP-independent) activity"/>
    <property type="evidence" value="ECO:0007669"/>
    <property type="project" value="InterPro"/>
</dbReference>
<dbReference type="SMART" id="SM00493">
    <property type="entry name" value="TOPRIM"/>
    <property type="match status" value="1"/>
</dbReference>
<feature type="domain" description="Toprim" evidence="1">
    <location>
        <begin position="3"/>
        <end position="118"/>
    </location>
</feature>
<dbReference type="PROSITE" id="PS50880">
    <property type="entry name" value="TOPRIM"/>
    <property type="match status" value="1"/>
</dbReference>
<reference evidence="3" key="1">
    <citation type="submission" date="2017-09" db="EMBL/GenBank/DDBJ databases">
        <title>Depth-based differentiation of microbial function through sediment-hosted aquifers and enrichment of novel symbionts in the deep terrestrial subsurface.</title>
        <authorList>
            <person name="Probst A.J."/>
            <person name="Ladd B."/>
            <person name="Jarett J.K."/>
            <person name="Geller-Mcgrath D.E."/>
            <person name="Sieber C.M.K."/>
            <person name="Emerson J.B."/>
            <person name="Anantharaman K."/>
            <person name="Thomas B.C."/>
            <person name="Malmstrom R."/>
            <person name="Stieglmeier M."/>
            <person name="Klingl A."/>
            <person name="Woyke T."/>
            <person name="Ryan C.M."/>
            <person name="Banfield J.F."/>
        </authorList>
    </citation>
    <scope>NUCLEOTIDE SEQUENCE [LARGE SCALE GENOMIC DNA]</scope>
</reference>
<evidence type="ECO:0000259" key="1">
    <source>
        <dbReference type="PROSITE" id="PS50880"/>
    </source>
</evidence>
<evidence type="ECO:0000313" key="2">
    <source>
        <dbReference type="EMBL" id="PJE66509.1"/>
    </source>
</evidence>
<gene>
    <name evidence="2" type="ORF">COU93_03940</name>
</gene>
<dbReference type="Proteomes" id="UP000229766">
    <property type="component" value="Unassembled WGS sequence"/>
</dbReference>
<comment type="caution">
    <text evidence="2">The sequence shown here is derived from an EMBL/GenBank/DDBJ whole genome shotgun (WGS) entry which is preliminary data.</text>
</comment>
<evidence type="ECO:0000313" key="3">
    <source>
        <dbReference type="Proteomes" id="UP000229766"/>
    </source>
</evidence>
<dbReference type="CDD" id="cd03363">
    <property type="entry name" value="TOPRIM_TopoIA_TopoI"/>
    <property type="match status" value="1"/>
</dbReference>
<organism evidence="2 3">
    <name type="scientific">Candidatus Shapirobacteria bacterium CG10_big_fil_rev_8_21_14_0_10_36_6</name>
    <dbReference type="NCBI Taxonomy" id="1974886"/>
    <lineage>
        <taxon>Bacteria</taxon>
        <taxon>Candidatus Shapironibacteriota</taxon>
    </lineage>
</organism>
<dbReference type="PANTHER" id="PTHR42785">
    <property type="entry name" value="DNA TOPOISOMERASE, TYPE IA, CORE"/>
    <property type="match status" value="1"/>
</dbReference>
<feature type="non-terminal residue" evidence="2">
    <location>
        <position position="148"/>
    </location>
</feature>
<dbReference type="GO" id="GO:0003677">
    <property type="term" value="F:DNA binding"/>
    <property type="evidence" value="ECO:0007669"/>
    <property type="project" value="InterPro"/>
</dbReference>
<dbReference type="InterPro" id="IPR000380">
    <property type="entry name" value="Topo_IA"/>
</dbReference>
<dbReference type="InterPro" id="IPR034149">
    <property type="entry name" value="TOPRIM_TopoI"/>
</dbReference>
<proteinExistence type="predicted"/>
<dbReference type="PANTHER" id="PTHR42785:SF1">
    <property type="entry name" value="DNA TOPOISOMERASE"/>
    <property type="match status" value="1"/>
</dbReference>
<sequence length="148" mass="16772">MKKALMVVESPTKARTIGKYLKDSFEVVATVGHFRDLPKSKMGVDPKNGFAIDYVIDSKKRDVVKQLELLASRADKIYLASDPDREGEAIAWHTQWLLSNKQVPKNNFQTSSKKQIPKVIKRISFHEITKEAIEEAIKNAGEIDMNMV</sequence>
<dbReference type="GO" id="GO:0006265">
    <property type="term" value="P:DNA topological change"/>
    <property type="evidence" value="ECO:0007669"/>
    <property type="project" value="InterPro"/>
</dbReference>
<dbReference type="Pfam" id="PF01751">
    <property type="entry name" value="Toprim"/>
    <property type="match status" value="1"/>
</dbReference>
<dbReference type="AlphaFoldDB" id="A0A2M8L0Q7"/>
<accession>A0A2M8L0Q7</accession>
<dbReference type="Gene3D" id="3.40.50.140">
    <property type="match status" value="1"/>
</dbReference>
<dbReference type="InterPro" id="IPR006171">
    <property type="entry name" value="TOPRIM_dom"/>
</dbReference>
<name>A0A2M8L0Q7_9BACT</name>
<protein>
    <recommendedName>
        <fullName evidence="1">Toprim domain-containing protein</fullName>
    </recommendedName>
</protein>
<dbReference type="SUPFAM" id="SSF56712">
    <property type="entry name" value="Prokaryotic type I DNA topoisomerase"/>
    <property type="match status" value="1"/>
</dbReference>
<dbReference type="InterPro" id="IPR023405">
    <property type="entry name" value="Topo_IA_core_domain"/>
</dbReference>
<dbReference type="EMBL" id="PFEI01000214">
    <property type="protein sequence ID" value="PJE66509.1"/>
    <property type="molecule type" value="Genomic_DNA"/>
</dbReference>